<evidence type="ECO:0000256" key="7">
    <source>
        <dbReference type="ARBA" id="ARBA00023033"/>
    </source>
</evidence>
<sequence>MSVQVSRSNVSFELRSADTWRDPFGMYARLRHESPVHHVSGDAQSPHDSGDVRNPDDYWVLTRHADVFAAASDPPAFSSAAGLTVVYGELEAIGLADNPPLVMQDPPQHTAFRSLVARGFTPRQVTSIEPRVREFVVERLERLDRDGPTDIVGELFKPLPSMVVAHYLGVPDEDWTRFDDWTAAIVGALAGSEPAASNGSGAAASNGSETAASNGSGAAAATSELLTYFGELVEHRRAHPGDDTVSALVDAGVADDPAGLVSILAFVFTMITGGNDTTTGLLGGSVDLLAAYPEQRRRLVDDQALIADAVDELLRLTSPVQGLARTTTRSVTYTDTPDGPVTVPQGRKVLLCYAAANRDESVFGPDAEHLDVERRPRRILSFSHGHHHCLGAAAARMQARVALTELLARHPDFDVDPDGITYAPGNYVRRPTYVPFYADGSR</sequence>
<evidence type="ECO:0000256" key="5">
    <source>
        <dbReference type="ARBA" id="ARBA00023002"/>
    </source>
</evidence>
<evidence type="ECO:0000313" key="10">
    <source>
        <dbReference type="EMBL" id="KNA90280.1"/>
    </source>
</evidence>
<accession>A0ABR5I9D6</accession>
<keyword evidence="4 8" id="KW-0479">Metal-binding</keyword>
<dbReference type="PANTHER" id="PTHR46696">
    <property type="entry name" value="P450, PUTATIVE (EUROFUNG)-RELATED"/>
    <property type="match status" value="1"/>
</dbReference>
<evidence type="ECO:0000256" key="9">
    <source>
        <dbReference type="SAM" id="MobiDB-lite"/>
    </source>
</evidence>
<dbReference type="Proteomes" id="UP000037247">
    <property type="component" value="Unassembled WGS sequence"/>
</dbReference>
<keyword evidence="3 8" id="KW-0349">Heme</keyword>
<proteinExistence type="inferred from homology"/>
<evidence type="ECO:0000256" key="4">
    <source>
        <dbReference type="ARBA" id="ARBA00022723"/>
    </source>
</evidence>
<dbReference type="InterPro" id="IPR017972">
    <property type="entry name" value="Cyt_P450_CS"/>
</dbReference>
<comment type="cofactor">
    <cofactor evidence="1">
        <name>heme</name>
        <dbReference type="ChEBI" id="CHEBI:30413"/>
    </cofactor>
</comment>
<dbReference type="InterPro" id="IPR002397">
    <property type="entry name" value="Cyt_P450_B"/>
</dbReference>
<keyword evidence="7 8" id="KW-0503">Monooxygenase</keyword>
<keyword evidence="6 8" id="KW-0408">Iron</keyword>
<protein>
    <submittedName>
        <fullName evidence="10">Cytochrome P450</fullName>
    </submittedName>
</protein>
<dbReference type="PROSITE" id="PS00086">
    <property type="entry name" value="CYTOCHROME_P450"/>
    <property type="match status" value="1"/>
</dbReference>
<keyword evidence="11" id="KW-1185">Reference proteome</keyword>
<evidence type="ECO:0000256" key="1">
    <source>
        <dbReference type="ARBA" id="ARBA00001971"/>
    </source>
</evidence>
<comment type="similarity">
    <text evidence="2 8">Belongs to the cytochrome P450 family.</text>
</comment>
<feature type="region of interest" description="Disordered" evidence="9">
    <location>
        <begin position="194"/>
        <end position="216"/>
    </location>
</feature>
<evidence type="ECO:0000256" key="8">
    <source>
        <dbReference type="RuleBase" id="RU000461"/>
    </source>
</evidence>
<dbReference type="PANTHER" id="PTHR46696:SF4">
    <property type="entry name" value="BIOTIN BIOSYNTHESIS CYTOCHROME P450"/>
    <property type="match status" value="1"/>
</dbReference>
<dbReference type="RefSeq" id="WP_049699855.1">
    <property type="nucleotide sequence ID" value="NZ_LDTZ01000019.1"/>
</dbReference>
<dbReference type="EMBL" id="LDTZ01000019">
    <property type="protein sequence ID" value="KNA90280.1"/>
    <property type="molecule type" value="Genomic_DNA"/>
</dbReference>
<comment type="caution">
    <text evidence="10">The sequence shown here is derived from an EMBL/GenBank/DDBJ whole genome shotgun (WGS) entry which is preliminary data.</text>
</comment>
<dbReference type="Pfam" id="PF00067">
    <property type="entry name" value="p450"/>
    <property type="match status" value="1"/>
</dbReference>
<evidence type="ECO:0000256" key="6">
    <source>
        <dbReference type="ARBA" id="ARBA00023004"/>
    </source>
</evidence>
<dbReference type="SUPFAM" id="SSF48264">
    <property type="entry name" value="Cytochrome P450"/>
    <property type="match status" value="1"/>
</dbReference>
<dbReference type="InterPro" id="IPR036396">
    <property type="entry name" value="Cyt_P450_sf"/>
</dbReference>
<dbReference type="Gene3D" id="1.10.630.10">
    <property type="entry name" value="Cytochrome P450"/>
    <property type="match status" value="1"/>
</dbReference>
<evidence type="ECO:0000313" key="11">
    <source>
        <dbReference type="Proteomes" id="UP000037247"/>
    </source>
</evidence>
<gene>
    <name evidence="10" type="ORF">ABW18_15265</name>
</gene>
<reference evidence="10 11" key="1">
    <citation type="submission" date="2015-05" db="EMBL/GenBank/DDBJ databases">
        <title>Draft genome sequence of the bacterium Gordonia jacobaea a new member of the Gordonia genus.</title>
        <authorList>
            <person name="Jimenez-Galisteo G."/>
            <person name="Dominguez A."/>
            <person name="Munoz E."/>
            <person name="Vinas M."/>
        </authorList>
    </citation>
    <scope>NUCLEOTIDE SEQUENCE [LARGE SCALE GENOMIC DNA]</scope>
    <source>
        <strain evidence="11">mv1</strain>
    </source>
</reference>
<keyword evidence="5 8" id="KW-0560">Oxidoreductase</keyword>
<evidence type="ECO:0000256" key="2">
    <source>
        <dbReference type="ARBA" id="ARBA00010617"/>
    </source>
</evidence>
<name>A0ABR5I9D6_9ACTN</name>
<dbReference type="InterPro" id="IPR001128">
    <property type="entry name" value="Cyt_P450"/>
</dbReference>
<evidence type="ECO:0000256" key="3">
    <source>
        <dbReference type="ARBA" id="ARBA00022617"/>
    </source>
</evidence>
<organism evidence="10 11">
    <name type="scientific">Gordonia jacobaea</name>
    <dbReference type="NCBI Taxonomy" id="122202"/>
    <lineage>
        <taxon>Bacteria</taxon>
        <taxon>Bacillati</taxon>
        <taxon>Actinomycetota</taxon>
        <taxon>Actinomycetes</taxon>
        <taxon>Mycobacteriales</taxon>
        <taxon>Gordoniaceae</taxon>
        <taxon>Gordonia</taxon>
    </lineage>
</organism>
<dbReference type="PRINTS" id="PR00359">
    <property type="entry name" value="BP450"/>
</dbReference>